<feature type="transmembrane region" description="Helical" evidence="1">
    <location>
        <begin position="6"/>
        <end position="22"/>
    </location>
</feature>
<feature type="transmembrane region" description="Helical" evidence="1">
    <location>
        <begin position="58"/>
        <end position="75"/>
    </location>
</feature>
<feature type="transmembrane region" description="Helical" evidence="1">
    <location>
        <begin position="81"/>
        <end position="97"/>
    </location>
</feature>
<dbReference type="PANTHER" id="PTHR35007:SF2">
    <property type="entry name" value="PILUS ASSEMBLE PROTEIN"/>
    <property type="match status" value="1"/>
</dbReference>
<keyword evidence="1" id="KW-1133">Transmembrane helix</keyword>
<dbReference type="RefSeq" id="WP_171718370.1">
    <property type="nucleotide sequence ID" value="NZ_WHOB01000058.1"/>
</dbReference>
<keyword evidence="3" id="KW-1185">Reference proteome</keyword>
<evidence type="ECO:0000313" key="2">
    <source>
        <dbReference type="EMBL" id="NOU80773.1"/>
    </source>
</evidence>
<evidence type="ECO:0000313" key="3">
    <source>
        <dbReference type="Proteomes" id="UP000596857"/>
    </source>
</evidence>
<evidence type="ECO:0008006" key="4">
    <source>
        <dbReference type="Google" id="ProtNLM"/>
    </source>
</evidence>
<dbReference type="Proteomes" id="UP000596857">
    <property type="component" value="Unassembled WGS sequence"/>
</dbReference>
<evidence type="ECO:0000256" key="1">
    <source>
        <dbReference type="SAM" id="Phobius"/>
    </source>
</evidence>
<keyword evidence="1" id="KW-0812">Transmembrane</keyword>
<feature type="transmembrane region" description="Helical" evidence="1">
    <location>
        <begin position="257"/>
        <end position="280"/>
    </location>
</feature>
<gene>
    <name evidence="2" type="ORF">GC101_18075</name>
</gene>
<protein>
    <recommendedName>
        <fullName evidence="4">Type II secretion system protein GspF domain-containing protein</fullName>
    </recommendedName>
</protein>
<name>A0ABX1YIC8_9BACL</name>
<feature type="transmembrane region" description="Helical" evidence="1">
    <location>
        <begin position="228"/>
        <end position="245"/>
    </location>
</feature>
<accession>A0ABX1YIC8</accession>
<keyword evidence="1" id="KW-0472">Membrane</keyword>
<sequence length="293" mass="32984">MITVISVIAVIILTYGSSLLLPKNKDKERSERLSAAFGFASVKNQATELGLKFQQKHYIFLMLISISIGLIIAYITDNIMFAVVGMVIGFFVPRLVLSKLKYSRRKAMLFNLPTNVRLLVSKMRDCKSLQKSLEMSLPLMSGITKPLFEDLYSTLLLGVDPRTALTQLSAKVQFRKFDDLCEKIIVGNTDGFHMKSIKSIKESNNEIKTDIRLLQTIDIENKTQRNKMFILFPAGWGIIFIFAYLEKNMESVGGSSVSLLTTPGKILAGTLLLVTFFAYLGRDKYLRLDLDSL</sequence>
<organism evidence="2 3">
    <name type="scientific">Paenibacillus phytohabitans</name>
    <dbReference type="NCBI Taxonomy" id="2654978"/>
    <lineage>
        <taxon>Bacteria</taxon>
        <taxon>Bacillati</taxon>
        <taxon>Bacillota</taxon>
        <taxon>Bacilli</taxon>
        <taxon>Bacillales</taxon>
        <taxon>Paenibacillaceae</taxon>
        <taxon>Paenibacillus</taxon>
    </lineage>
</organism>
<proteinExistence type="predicted"/>
<dbReference type="PANTHER" id="PTHR35007">
    <property type="entry name" value="INTEGRAL MEMBRANE PROTEIN-RELATED"/>
    <property type="match status" value="1"/>
</dbReference>
<reference evidence="2 3" key="1">
    <citation type="submission" date="2019-10" db="EMBL/GenBank/DDBJ databases">
        <title>Description of Paenibacillus terricola sp. nov.</title>
        <authorList>
            <person name="Carlier A."/>
            <person name="Qi S."/>
        </authorList>
    </citation>
    <scope>NUCLEOTIDE SEQUENCE [LARGE SCALE GENOMIC DNA]</scope>
    <source>
        <strain evidence="2 3">LMG 31459</strain>
    </source>
</reference>
<comment type="caution">
    <text evidence="2">The sequence shown here is derived from an EMBL/GenBank/DDBJ whole genome shotgun (WGS) entry which is preliminary data.</text>
</comment>
<dbReference type="EMBL" id="WHOB01000058">
    <property type="protein sequence ID" value="NOU80773.1"/>
    <property type="molecule type" value="Genomic_DNA"/>
</dbReference>